<dbReference type="InterPro" id="IPR057326">
    <property type="entry name" value="KR_dom"/>
</dbReference>
<dbReference type="PANTHER" id="PTHR45024:SF2">
    <property type="entry name" value="SCP2 DOMAIN-CONTAINING PROTEIN"/>
    <property type="match status" value="1"/>
</dbReference>
<feature type="domain" description="Ketoreductase" evidence="4">
    <location>
        <begin position="6"/>
        <end position="186"/>
    </location>
</feature>
<dbReference type="PANTHER" id="PTHR45024">
    <property type="entry name" value="DEHYDROGENASES, SHORT CHAIN"/>
    <property type="match status" value="1"/>
</dbReference>
<dbReference type="EMBL" id="JAAGOA010000005">
    <property type="protein sequence ID" value="NEE00481.1"/>
    <property type="molecule type" value="Genomic_DNA"/>
</dbReference>
<accession>A0A6L9S6T6</accession>
<gene>
    <name evidence="5" type="ORF">G1H10_09895</name>
</gene>
<dbReference type="PRINTS" id="PR00081">
    <property type="entry name" value="GDHRDH"/>
</dbReference>
<dbReference type="PRINTS" id="PR00080">
    <property type="entry name" value="SDRFAMILY"/>
</dbReference>
<evidence type="ECO:0000259" key="4">
    <source>
        <dbReference type="SMART" id="SM00822"/>
    </source>
</evidence>
<evidence type="ECO:0000256" key="1">
    <source>
        <dbReference type="ARBA" id="ARBA00006484"/>
    </source>
</evidence>
<dbReference type="AlphaFoldDB" id="A0A6L9S6T6"/>
<evidence type="ECO:0000256" key="2">
    <source>
        <dbReference type="ARBA" id="ARBA00023002"/>
    </source>
</evidence>
<protein>
    <submittedName>
        <fullName evidence="5">SDR family oxidoreductase</fullName>
    </submittedName>
</protein>
<evidence type="ECO:0000313" key="5">
    <source>
        <dbReference type="EMBL" id="NEE00481.1"/>
    </source>
</evidence>
<dbReference type="SUPFAM" id="SSF51735">
    <property type="entry name" value="NAD(P)-binding Rossmann-fold domains"/>
    <property type="match status" value="1"/>
</dbReference>
<dbReference type="InterPro" id="IPR002347">
    <property type="entry name" value="SDR_fam"/>
</dbReference>
<organism evidence="5 6">
    <name type="scientific">Phytoactinopolyspora halotolerans</name>
    <dbReference type="NCBI Taxonomy" id="1981512"/>
    <lineage>
        <taxon>Bacteria</taxon>
        <taxon>Bacillati</taxon>
        <taxon>Actinomycetota</taxon>
        <taxon>Actinomycetes</taxon>
        <taxon>Jiangellales</taxon>
        <taxon>Jiangellaceae</taxon>
        <taxon>Phytoactinopolyspora</taxon>
    </lineage>
</organism>
<dbReference type="Pfam" id="PF00106">
    <property type="entry name" value="adh_short"/>
    <property type="match status" value="1"/>
</dbReference>
<dbReference type="FunFam" id="3.40.50.720:FF:000173">
    <property type="entry name" value="3-oxoacyl-[acyl-carrier protein] reductase"/>
    <property type="match status" value="1"/>
</dbReference>
<dbReference type="Gene3D" id="3.40.50.720">
    <property type="entry name" value="NAD(P)-binding Rossmann-like Domain"/>
    <property type="match status" value="1"/>
</dbReference>
<keyword evidence="2" id="KW-0560">Oxidoreductase</keyword>
<evidence type="ECO:0000256" key="3">
    <source>
        <dbReference type="RuleBase" id="RU000363"/>
    </source>
</evidence>
<sequence>MSLAGRVVIVTGAGRSLGKAYATVLAQAGAAVVVNDIDADAAEQVVAEITSGGGQATAVVAPVGPAATADALVEAARSTFGRLDVLVANAGVLRDRVLWKMSDKDFDLVVDTHLKGTFTCGRAAAVAMREQGEGGRIVVIGSPAGQFGSFGQTNYAAVKAGLVAMARTWSLELARFGITANAVVPTALSPMTATIPAYAQLYEDYLAGEPIPSRYRKENALGTPEDVAPLIVWLASDRSADVTGQAIGIGGDRLTLYSHPQALQTVDHDDGWTAEQIDKVWHGTLAAHAQPSGPPSKDAAE</sequence>
<name>A0A6L9S6T6_9ACTN</name>
<comment type="similarity">
    <text evidence="1 3">Belongs to the short-chain dehydrogenases/reductases (SDR) family.</text>
</comment>
<keyword evidence="6" id="KW-1185">Reference proteome</keyword>
<reference evidence="5 6" key="1">
    <citation type="submission" date="2020-02" db="EMBL/GenBank/DDBJ databases">
        <authorList>
            <person name="Li X.-J."/>
            <person name="Han X.-M."/>
        </authorList>
    </citation>
    <scope>NUCLEOTIDE SEQUENCE [LARGE SCALE GENOMIC DNA]</scope>
    <source>
        <strain evidence="5 6">CCTCC AB 2017055</strain>
    </source>
</reference>
<dbReference type="InterPro" id="IPR051687">
    <property type="entry name" value="Peroxisomal_Beta-Oxidation"/>
</dbReference>
<dbReference type="GO" id="GO:0016491">
    <property type="term" value="F:oxidoreductase activity"/>
    <property type="evidence" value="ECO:0007669"/>
    <property type="project" value="UniProtKB-KW"/>
</dbReference>
<comment type="caution">
    <text evidence="5">The sequence shown here is derived from an EMBL/GenBank/DDBJ whole genome shotgun (WGS) entry which is preliminary data.</text>
</comment>
<dbReference type="Proteomes" id="UP000475214">
    <property type="component" value="Unassembled WGS sequence"/>
</dbReference>
<dbReference type="InterPro" id="IPR036291">
    <property type="entry name" value="NAD(P)-bd_dom_sf"/>
</dbReference>
<proteinExistence type="inferred from homology"/>
<evidence type="ECO:0000313" key="6">
    <source>
        <dbReference type="Proteomes" id="UP000475214"/>
    </source>
</evidence>
<dbReference type="SMART" id="SM00822">
    <property type="entry name" value="PKS_KR"/>
    <property type="match status" value="1"/>
</dbReference>